<dbReference type="RefSeq" id="WP_376810288.1">
    <property type="nucleotide sequence ID" value="NZ_JBHTAC010000059.1"/>
</dbReference>
<dbReference type="Proteomes" id="UP001596392">
    <property type="component" value="Unassembled WGS sequence"/>
</dbReference>
<accession>A0ABW2H8C8</accession>
<keyword evidence="2" id="KW-1185">Reference proteome</keyword>
<evidence type="ECO:0000313" key="1">
    <source>
        <dbReference type="EMBL" id="MFC7247570.1"/>
    </source>
</evidence>
<reference evidence="2" key="1">
    <citation type="journal article" date="2019" name="Int. J. Syst. Evol. Microbiol.">
        <title>The Global Catalogue of Microorganisms (GCM) 10K type strain sequencing project: providing services to taxonomists for standard genome sequencing and annotation.</title>
        <authorList>
            <consortium name="The Broad Institute Genomics Platform"/>
            <consortium name="The Broad Institute Genome Sequencing Center for Infectious Disease"/>
            <person name="Wu L."/>
            <person name="Ma J."/>
        </authorList>
    </citation>
    <scope>NUCLEOTIDE SEQUENCE [LARGE SCALE GENOMIC DNA]</scope>
    <source>
        <strain evidence="2">CGMCC 1.9106</strain>
    </source>
</reference>
<evidence type="ECO:0000313" key="2">
    <source>
        <dbReference type="Proteomes" id="UP001596392"/>
    </source>
</evidence>
<comment type="caution">
    <text evidence="1">The sequence shown here is derived from an EMBL/GenBank/DDBJ whole genome shotgun (WGS) entry which is preliminary data.</text>
</comment>
<protein>
    <submittedName>
        <fullName evidence="1">Uncharacterized protein</fullName>
    </submittedName>
</protein>
<proteinExistence type="predicted"/>
<dbReference type="EMBL" id="JBHTAC010000059">
    <property type="protein sequence ID" value="MFC7247570.1"/>
    <property type="molecule type" value="Genomic_DNA"/>
</dbReference>
<sequence>MPTTDIHLDRHGRIVAGEDEGFFLCVQFDAEHTRGYYVFLVDDIENPSAGGDHWAKDMAELRTLFSTSHWRIEWL</sequence>
<gene>
    <name evidence="1" type="ORF">ACFQO7_34340</name>
</gene>
<organism evidence="1 2">
    <name type="scientific">Catellatospora aurea</name>
    <dbReference type="NCBI Taxonomy" id="1337874"/>
    <lineage>
        <taxon>Bacteria</taxon>
        <taxon>Bacillati</taxon>
        <taxon>Actinomycetota</taxon>
        <taxon>Actinomycetes</taxon>
        <taxon>Micromonosporales</taxon>
        <taxon>Micromonosporaceae</taxon>
        <taxon>Catellatospora</taxon>
    </lineage>
</organism>
<name>A0ABW2H8C8_9ACTN</name>